<evidence type="ECO:0000313" key="2">
    <source>
        <dbReference type="EMBL" id="CAD7426976.1"/>
    </source>
</evidence>
<accession>A0A7R9HL91</accession>
<organism evidence="2">
    <name type="scientific">Timema monikensis</name>
    <dbReference type="NCBI Taxonomy" id="170555"/>
    <lineage>
        <taxon>Eukaryota</taxon>
        <taxon>Metazoa</taxon>
        <taxon>Ecdysozoa</taxon>
        <taxon>Arthropoda</taxon>
        <taxon>Hexapoda</taxon>
        <taxon>Insecta</taxon>
        <taxon>Pterygota</taxon>
        <taxon>Neoptera</taxon>
        <taxon>Polyneoptera</taxon>
        <taxon>Phasmatodea</taxon>
        <taxon>Timematodea</taxon>
        <taxon>Timematoidea</taxon>
        <taxon>Timematidae</taxon>
        <taxon>Timema</taxon>
    </lineage>
</organism>
<protein>
    <recommendedName>
        <fullName evidence="3">Secreted protein</fullName>
    </recommendedName>
</protein>
<name>A0A7R9HL91_9NEOP</name>
<evidence type="ECO:0000256" key="1">
    <source>
        <dbReference type="SAM" id="SignalP"/>
    </source>
</evidence>
<keyword evidence="1" id="KW-0732">Signal</keyword>
<feature type="chain" id="PRO_5030681899" description="Secreted protein" evidence="1">
    <location>
        <begin position="26"/>
        <end position="112"/>
    </location>
</feature>
<evidence type="ECO:0008006" key="3">
    <source>
        <dbReference type="Google" id="ProtNLM"/>
    </source>
</evidence>
<reference evidence="2" key="1">
    <citation type="submission" date="2020-11" db="EMBL/GenBank/DDBJ databases">
        <authorList>
            <person name="Tran Van P."/>
        </authorList>
    </citation>
    <scope>NUCLEOTIDE SEQUENCE</scope>
</reference>
<sequence>MRCMVAPVFRIDAVVVWCLIAAVPGSPDSVRRVGVRHCLLLPLAGSDDHPPARLQGLPRGQELRFQTTTPPLLGLLLRRPGRLLRATPHHLVRTLRPHNEGTLHQEVRRQQE</sequence>
<dbReference type="EMBL" id="OB793325">
    <property type="protein sequence ID" value="CAD7426976.1"/>
    <property type="molecule type" value="Genomic_DNA"/>
</dbReference>
<dbReference type="AlphaFoldDB" id="A0A7R9HL91"/>
<gene>
    <name evidence="2" type="ORF">TMSB3V08_LOCUS3843</name>
</gene>
<proteinExistence type="predicted"/>
<feature type="signal peptide" evidence="1">
    <location>
        <begin position="1"/>
        <end position="25"/>
    </location>
</feature>